<feature type="region of interest" description="Disordered" evidence="6">
    <location>
        <begin position="167"/>
        <end position="226"/>
    </location>
</feature>
<comment type="similarity">
    <text evidence="2">Belongs to the TFIIA subunit 1 family.</text>
</comment>
<evidence type="ECO:0000313" key="8">
    <source>
        <dbReference type="Proteomes" id="UP001244207"/>
    </source>
</evidence>
<feature type="region of interest" description="Disordered" evidence="6">
    <location>
        <begin position="279"/>
        <end position="327"/>
    </location>
</feature>
<feature type="compositionally biased region" description="Pro residues" evidence="6">
    <location>
        <begin position="65"/>
        <end position="79"/>
    </location>
</feature>
<reference evidence="7" key="1">
    <citation type="submission" date="2021-12" db="EMBL/GenBank/DDBJ databases">
        <title>Comparative genomics, transcriptomics and evolutionary studies reveal genomic signatures of adaptation to plant cell wall in hemibiotrophic fungi.</title>
        <authorList>
            <consortium name="DOE Joint Genome Institute"/>
            <person name="Baroncelli R."/>
            <person name="Diaz J.F."/>
            <person name="Benocci T."/>
            <person name="Peng M."/>
            <person name="Battaglia E."/>
            <person name="Haridas S."/>
            <person name="Andreopoulos W."/>
            <person name="Labutti K."/>
            <person name="Pangilinan J."/>
            <person name="Floch G.L."/>
            <person name="Makela M.R."/>
            <person name="Henrissat B."/>
            <person name="Grigoriev I.V."/>
            <person name="Crouch J.A."/>
            <person name="De Vries R.P."/>
            <person name="Sukno S.A."/>
            <person name="Thon M.R."/>
        </authorList>
    </citation>
    <scope>NUCLEOTIDE SEQUENCE</scope>
    <source>
        <strain evidence="7">CBS 112980</strain>
    </source>
</reference>
<dbReference type="SUPFAM" id="SSF50784">
    <property type="entry name" value="Transcription factor IIA (TFIIA), beta-barrel domain"/>
    <property type="match status" value="1"/>
</dbReference>
<keyword evidence="3" id="KW-0804">Transcription</keyword>
<evidence type="ECO:0000256" key="2">
    <source>
        <dbReference type="ARBA" id="ARBA00010059"/>
    </source>
</evidence>
<accession>A0AAD8XQJ8</accession>
<feature type="compositionally biased region" description="Acidic residues" evidence="6">
    <location>
        <begin position="299"/>
        <end position="327"/>
    </location>
</feature>
<dbReference type="PANTHER" id="PTHR12694:SF8">
    <property type="entry name" value="TRANSCRIPTION INITIATION FACTOR IIA SUBUNIT 1"/>
    <property type="match status" value="1"/>
</dbReference>
<dbReference type="Pfam" id="PF03153">
    <property type="entry name" value="TFIIA"/>
    <property type="match status" value="1"/>
</dbReference>
<dbReference type="Gene3D" id="2.30.18.10">
    <property type="entry name" value="Transcription factor IIA (TFIIA), beta-barrel domain"/>
    <property type="match status" value="1"/>
</dbReference>
<dbReference type="FunFam" id="2.30.18.10:FF:000006">
    <property type="entry name" value="Transcription factor TFIIA complex subunit Toa1"/>
    <property type="match status" value="1"/>
</dbReference>
<gene>
    <name evidence="7" type="ORF">BDZ83DRAFT_725349</name>
</gene>
<comment type="subcellular location">
    <subcellularLocation>
        <location evidence="1">Nucleus</location>
    </subcellularLocation>
</comment>
<dbReference type="SUPFAM" id="SSF47396">
    <property type="entry name" value="Transcription factor IIA (TFIIA), alpha-helical domain"/>
    <property type="match status" value="1"/>
</dbReference>
<name>A0AAD8XQJ8_GLOAC</name>
<feature type="compositionally biased region" description="Polar residues" evidence="6">
    <location>
        <begin position="447"/>
        <end position="466"/>
    </location>
</feature>
<comment type="caution">
    <text evidence="7">The sequence shown here is derived from an EMBL/GenBank/DDBJ whole genome shotgun (WGS) entry which is preliminary data.</text>
</comment>
<dbReference type="InterPro" id="IPR009088">
    <property type="entry name" value="TFIIA_b-brl"/>
</dbReference>
<proteinExistence type="inferred from homology"/>
<evidence type="ECO:0000256" key="5">
    <source>
        <dbReference type="ARBA" id="ARBA00074154"/>
    </source>
</evidence>
<feature type="compositionally biased region" description="Polar residues" evidence="6">
    <location>
        <begin position="496"/>
        <end position="508"/>
    </location>
</feature>
<dbReference type="AlphaFoldDB" id="A0AAD8XQJ8"/>
<sequence>MSNNAVGNVYSQIIDEVINSSRVDFEEGGVDESVLEELKKGWQEKLTQLEVAAFPWDPVKEAPAPAAPPPTTAAPPPAAPYSQAQLSPQLPVPGLPLPGGNPAQQASNMPVKEEPYIKPEPGMQNVPMPPSQQDSAGLAAYRAAQHVRGQFGEKGAASMNAIQASATNRPANQPPLPQMPGQAQQQQQQQYRPGVPQQGQPQQRPPSNGQPGVNPSQTDGAGDDFDFEGVLLQRNPDGSQREIGRVDIDRMIHARIAANAKSMEGGGLMLPLKEATRHSSAATARSKGKEHGGIAAYDGYDDDEVDEDAINSDLDDPDEDKDDDEVDDEGLGHIMLCMYDKVQRVKNKWKCVLKDGVLTVNGKEYVFHKATGEYECPCPSASASLSNSHSEVLESLEIWIHGTNKAEKPGSQYLNQDPKEQTPRRGVSVSERAGPWDPGDGFRRAPDSNTIDSIRTSNAPWQCGSSSEMMTSRNLQLASLGSAIQGVEPRGPRGSQIATGRQSISSATGHRKTYVSVGPRLDQPEDGQEVGGGGEPWPMVAVILLSDNRGKFGSSPRIVQPHNPRVYLSALLCVQVGDARHCCRPPTKLRWIFVQTPMVLSSGVSFRLHGRLRFASSSEIPWRSMDKGMAHGATDRRVPLTKPHWRFSRQAS</sequence>
<evidence type="ECO:0000256" key="1">
    <source>
        <dbReference type="ARBA" id="ARBA00004123"/>
    </source>
</evidence>
<feature type="region of interest" description="Disordered" evidence="6">
    <location>
        <begin position="487"/>
        <end position="512"/>
    </location>
</feature>
<organism evidence="7 8">
    <name type="scientific">Glomerella acutata</name>
    <name type="common">Colletotrichum acutatum</name>
    <dbReference type="NCBI Taxonomy" id="27357"/>
    <lineage>
        <taxon>Eukaryota</taxon>
        <taxon>Fungi</taxon>
        <taxon>Dikarya</taxon>
        <taxon>Ascomycota</taxon>
        <taxon>Pezizomycotina</taxon>
        <taxon>Sordariomycetes</taxon>
        <taxon>Hypocreomycetidae</taxon>
        <taxon>Glomerellales</taxon>
        <taxon>Glomerellaceae</taxon>
        <taxon>Colletotrichum</taxon>
        <taxon>Colletotrichum acutatum species complex</taxon>
    </lineage>
</organism>
<feature type="region of interest" description="Disordered" evidence="6">
    <location>
        <begin position="407"/>
        <end position="466"/>
    </location>
</feature>
<protein>
    <recommendedName>
        <fullName evidence="5">Transcription initiation factor IIA large subunit</fullName>
    </recommendedName>
</protein>
<dbReference type="CDD" id="cd07976">
    <property type="entry name" value="TFIIA_alpha_beta_like"/>
    <property type="match status" value="2"/>
</dbReference>
<dbReference type="EMBL" id="JAHMHS010000001">
    <property type="protein sequence ID" value="KAK1731758.1"/>
    <property type="molecule type" value="Genomic_DNA"/>
</dbReference>
<dbReference type="SMART" id="SM01371">
    <property type="entry name" value="TFIIA"/>
    <property type="match status" value="1"/>
</dbReference>
<dbReference type="RefSeq" id="XP_060371813.1">
    <property type="nucleotide sequence ID" value="XM_060512733.1"/>
</dbReference>
<feature type="region of interest" description="Disordered" evidence="6">
    <location>
        <begin position="60"/>
        <end position="139"/>
    </location>
</feature>
<keyword evidence="8" id="KW-1185">Reference proteome</keyword>
<dbReference type="GO" id="GO:0006367">
    <property type="term" value="P:transcription initiation at RNA polymerase II promoter"/>
    <property type="evidence" value="ECO:0007669"/>
    <property type="project" value="InterPro"/>
</dbReference>
<evidence type="ECO:0000256" key="3">
    <source>
        <dbReference type="ARBA" id="ARBA00023163"/>
    </source>
</evidence>
<dbReference type="GO" id="GO:0005672">
    <property type="term" value="C:transcription factor TFIIA complex"/>
    <property type="evidence" value="ECO:0007669"/>
    <property type="project" value="InterPro"/>
</dbReference>
<dbReference type="FunFam" id="1.10.287.100:FF:000001">
    <property type="entry name" value="Transcription initiation factor IIA subunit"/>
    <property type="match status" value="1"/>
</dbReference>
<evidence type="ECO:0000313" key="7">
    <source>
        <dbReference type="EMBL" id="KAK1731758.1"/>
    </source>
</evidence>
<dbReference type="GeneID" id="85396631"/>
<evidence type="ECO:0000256" key="4">
    <source>
        <dbReference type="ARBA" id="ARBA00023242"/>
    </source>
</evidence>
<dbReference type="PANTHER" id="PTHR12694">
    <property type="entry name" value="TRANSCRIPTION INITIATION FACTOR IIA SUBUNIT 1"/>
    <property type="match status" value="1"/>
</dbReference>
<keyword evidence="4" id="KW-0539">Nucleus</keyword>
<evidence type="ECO:0000256" key="6">
    <source>
        <dbReference type="SAM" id="MobiDB-lite"/>
    </source>
</evidence>
<dbReference type="Proteomes" id="UP001244207">
    <property type="component" value="Unassembled WGS sequence"/>
</dbReference>
<dbReference type="InterPro" id="IPR004855">
    <property type="entry name" value="TFIIA_asu/bsu"/>
</dbReference>
<dbReference type="Gene3D" id="1.10.287.100">
    <property type="match status" value="1"/>
</dbReference>
<feature type="compositionally biased region" description="Low complexity" evidence="6">
    <location>
        <begin position="179"/>
        <end position="212"/>
    </location>
</feature>